<evidence type="ECO:0000256" key="1">
    <source>
        <dbReference type="SAM" id="MobiDB-lite"/>
    </source>
</evidence>
<accession>A0A1V3W937</accession>
<name>A0A1V3W937_MYCKA</name>
<dbReference type="AlphaFoldDB" id="A0A1V3W937"/>
<comment type="caution">
    <text evidence="2">The sequence shown here is derived from an EMBL/GenBank/DDBJ whole genome shotgun (WGS) entry which is preliminary data.</text>
</comment>
<reference evidence="2 3" key="1">
    <citation type="submission" date="2017-02" db="EMBL/GenBank/DDBJ databases">
        <title>Complete genome sequences of Mycobacterium kansasii strains isolated from rhesus macaques.</title>
        <authorList>
            <person name="Panda A."/>
            <person name="Nagaraj S."/>
            <person name="Zhao X."/>
            <person name="Tettelin H."/>
            <person name="Detolla L.J."/>
        </authorList>
    </citation>
    <scope>NUCLEOTIDE SEQUENCE [LARGE SCALE GENOMIC DNA]</scope>
    <source>
        <strain evidence="2 3">11-3469</strain>
    </source>
</reference>
<dbReference type="Proteomes" id="UP000188532">
    <property type="component" value="Unassembled WGS sequence"/>
</dbReference>
<feature type="compositionally biased region" description="Gly residues" evidence="1">
    <location>
        <begin position="118"/>
        <end position="128"/>
    </location>
</feature>
<evidence type="ECO:0000313" key="3">
    <source>
        <dbReference type="Proteomes" id="UP000188532"/>
    </source>
</evidence>
<organism evidence="2 3">
    <name type="scientific">Mycobacterium kansasii</name>
    <dbReference type="NCBI Taxonomy" id="1768"/>
    <lineage>
        <taxon>Bacteria</taxon>
        <taxon>Bacillati</taxon>
        <taxon>Actinomycetota</taxon>
        <taxon>Actinomycetes</taxon>
        <taxon>Mycobacteriales</taxon>
        <taxon>Mycobacteriaceae</taxon>
        <taxon>Mycobacterium</taxon>
    </lineage>
</organism>
<evidence type="ECO:0000313" key="2">
    <source>
        <dbReference type="EMBL" id="OOK63475.1"/>
    </source>
</evidence>
<protein>
    <submittedName>
        <fullName evidence="2">Uncharacterized protein</fullName>
    </submittedName>
</protein>
<sequence length="171" mass="17104">MTVCPASLEAGAAMRRSQRRAGGRGGIGAAPAAMGAMCRCRNAGRAVRRSRCPGVAGVNPIQSITQPAASAAALRPGVVRRAGADVSPAAGGRRRRRIGSTSVPAAPVAGPRRRRGDGGTGAPGGAGGAARVWAAARWAAVTAAMAARVRRAPAQRGAGTGITGVAPWRRW</sequence>
<gene>
    <name evidence="2" type="ORF">BZL29_8517</name>
</gene>
<proteinExistence type="predicted"/>
<feature type="region of interest" description="Disordered" evidence="1">
    <location>
        <begin position="84"/>
        <end position="128"/>
    </location>
</feature>
<feature type="region of interest" description="Disordered" evidence="1">
    <location>
        <begin position="150"/>
        <end position="171"/>
    </location>
</feature>
<dbReference type="EMBL" id="MVBN01000019">
    <property type="protein sequence ID" value="OOK63475.1"/>
    <property type="molecule type" value="Genomic_DNA"/>
</dbReference>